<dbReference type="EMBL" id="JAUFQU010000001">
    <property type="protein sequence ID" value="MDN3707991.1"/>
    <property type="molecule type" value="Genomic_DNA"/>
</dbReference>
<comment type="caution">
    <text evidence="4">The sequence shown here is derived from an EMBL/GenBank/DDBJ whole genome shotgun (WGS) entry which is preliminary data.</text>
</comment>
<evidence type="ECO:0000256" key="2">
    <source>
        <dbReference type="SAM" id="SignalP"/>
    </source>
</evidence>
<feature type="chain" id="PRO_5046744461" evidence="2">
    <location>
        <begin position="20"/>
        <end position="203"/>
    </location>
</feature>
<keyword evidence="5" id="KW-1185">Reference proteome</keyword>
<dbReference type="InterPro" id="IPR027385">
    <property type="entry name" value="Beta-barrel_OMP"/>
</dbReference>
<feature type="signal peptide" evidence="2">
    <location>
        <begin position="1"/>
        <end position="19"/>
    </location>
</feature>
<dbReference type="Pfam" id="PF13505">
    <property type="entry name" value="OMP_b-brl"/>
    <property type="match status" value="1"/>
</dbReference>
<dbReference type="Gene3D" id="2.40.160.20">
    <property type="match status" value="1"/>
</dbReference>
<gene>
    <name evidence="4" type="ORF">QW060_12815</name>
</gene>
<name>A0ABT8CW67_9FLAO</name>
<keyword evidence="1 2" id="KW-0732">Signal</keyword>
<dbReference type="RefSeq" id="WP_290363880.1">
    <property type="nucleotide sequence ID" value="NZ_JAUFQU010000001.1"/>
</dbReference>
<feature type="domain" description="Outer membrane protein beta-barrel" evidence="3">
    <location>
        <begin position="7"/>
        <end position="203"/>
    </location>
</feature>
<protein>
    <submittedName>
        <fullName evidence="4">Outer membrane beta-barrel protein</fullName>
    </submittedName>
</protein>
<accession>A0ABT8CW67</accession>
<dbReference type="InterPro" id="IPR011250">
    <property type="entry name" value="OMP/PagP_B-barrel"/>
</dbReference>
<evidence type="ECO:0000256" key="1">
    <source>
        <dbReference type="ARBA" id="ARBA00022729"/>
    </source>
</evidence>
<dbReference type="SUPFAM" id="SSF56925">
    <property type="entry name" value="OMPA-like"/>
    <property type="match status" value="1"/>
</dbReference>
<proteinExistence type="predicted"/>
<evidence type="ECO:0000259" key="3">
    <source>
        <dbReference type="Pfam" id="PF13505"/>
    </source>
</evidence>
<organism evidence="4 5">
    <name type="scientific">Paenimyroides ceti</name>
    <dbReference type="NCBI Taxonomy" id="395087"/>
    <lineage>
        <taxon>Bacteria</taxon>
        <taxon>Pseudomonadati</taxon>
        <taxon>Bacteroidota</taxon>
        <taxon>Flavobacteriia</taxon>
        <taxon>Flavobacteriales</taxon>
        <taxon>Flavobacteriaceae</taxon>
        <taxon>Paenimyroides</taxon>
    </lineage>
</organism>
<evidence type="ECO:0000313" key="5">
    <source>
        <dbReference type="Proteomes" id="UP001242368"/>
    </source>
</evidence>
<dbReference type="Proteomes" id="UP001242368">
    <property type="component" value="Unassembled WGS sequence"/>
</dbReference>
<evidence type="ECO:0000313" key="4">
    <source>
        <dbReference type="EMBL" id="MDN3707991.1"/>
    </source>
</evidence>
<reference evidence="5" key="1">
    <citation type="journal article" date="2019" name="Int. J. Syst. Evol. Microbiol.">
        <title>The Global Catalogue of Microorganisms (GCM) 10K type strain sequencing project: providing services to taxonomists for standard genome sequencing and annotation.</title>
        <authorList>
            <consortium name="The Broad Institute Genomics Platform"/>
            <consortium name="The Broad Institute Genome Sequencing Center for Infectious Disease"/>
            <person name="Wu L."/>
            <person name="Ma J."/>
        </authorList>
    </citation>
    <scope>NUCLEOTIDE SEQUENCE [LARGE SCALE GENOMIC DNA]</scope>
    <source>
        <strain evidence="5">CECT 7184</strain>
    </source>
</reference>
<sequence length="203" mass="21864">MKKLVLSLAVVALGYSAQAQDQEFGFKEGDVILEGNVSFNSTNDKNTDVKENSFNFAPKAGLFVSDKFAVGVQLGIGTDKTKAGSTVTSKQNDMFIGAFGRYYFLELGRRFKTYTEVGLGYASTKTETAGVKNPDVTGFSAGAGLGINYFVTPKIAINFGLSDVLSYRSGKVKGGENVSEFNGNINVFNNFFDAATFGLTYKF</sequence>